<gene>
    <name evidence="2" type="ORF">OS493_003725</name>
</gene>
<dbReference type="GO" id="GO:0097352">
    <property type="term" value="P:autophagosome maturation"/>
    <property type="evidence" value="ECO:0007669"/>
    <property type="project" value="TreeGrafter"/>
</dbReference>
<dbReference type="PANTHER" id="PTHR31139">
    <property type="entry name" value="ECTOPIC P GRANULES PROTEIN 5 HOMOLOG"/>
    <property type="match status" value="1"/>
</dbReference>
<dbReference type="AlphaFoldDB" id="A0A9X0A644"/>
<feature type="transmembrane region" description="Helical" evidence="1">
    <location>
        <begin position="242"/>
        <end position="261"/>
    </location>
</feature>
<accession>A0A9X0A644</accession>
<dbReference type="EMBL" id="MU825397">
    <property type="protein sequence ID" value="KAJ7394052.1"/>
    <property type="molecule type" value="Genomic_DNA"/>
</dbReference>
<evidence type="ECO:0000256" key="1">
    <source>
        <dbReference type="SAM" id="Phobius"/>
    </source>
</evidence>
<organism evidence="2 3">
    <name type="scientific">Desmophyllum pertusum</name>
    <dbReference type="NCBI Taxonomy" id="174260"/>
    <lineage>
        <taxon>Eukaryota</taxon>
        <taxon>Metazoa</taxon>
        <taxon>Cnidaria</taxon>
        <taxon>Anthozoa</taxon>
        <taxon>Hexacorallia</taxon>
        <taxon>Scleractinia</taxon>
        <taxon>Caryophylliina</taxon>
        <taxon>Caryophylliidae</taxon>
        <taxon>Desmophyllum</taxon>
    </lineage>
</organism>
<keyword evidence="1" id="KW-1133">Transmembrane helix</keyword>
<proteinExistence type="predicted"/>
<evidence type="ECO:0000313" key="3">
    <source>
        <dbReference type="Proteomes" id="UP001163046"/>
    </source>
</evidence>
<evidence type="ECO:0000313" key="2">
    <source>
        <dbReference type="EMBL" id="KAJ7394052.1"/>
    </source>
</evidence>
<dbReference type="GO" id="GO:0005737">
    <property type="term" value="C:cytoplasm"/>
    <property type="evidence" value="ECO:0007669"/>
    <property type="project" value="TreeGrafter"/>
</dbReference>
<sequence length="262" mass="29829">MYPELDTTAGESVSSIRQYRMTLEAFSEDHLKTLYFNPLLEQMEGFVEHFIRSCALVELSQELQDEIQKLTETVSVLLFMFVATTQFKMERVFGAGTIGGWNETERPLELEKVSETLDTIGKACVYLFSGLSVQLWHPTYKNMDCIKSWLLKADLSSPENQLARYIVSNLNWGHVGEHGESDKLFLHQCWHRAMAVSLVEVSALRLPSMPGGIAHEAFKEDTGLLKQVCYGMSLEFKVMSSFLGLRKLSYLILFFISLVIFS</sequence>
<dbReference type="OrthoDB" id="75419at2759"/>
<dbReference type="Proteomes" id="UP001163046">
    <property type="component" value="Unassembled WGS sequence"/>
</dbReference>
<name>A0A9X0A644_9CNID</name>
<comment type="caution">
    <text evidence="2">The sequence shown here is derived from an EMBL/GenBank/DDBJ whole genome shotgun (WGS) entry which is preliminary data.</text>
</comment>
<reference evidence="2" key="1">
    <citation type="submission" date="2023-01" db="EMBL/GenBank/DDBJ databases">
        <title>Genome assembly of the deep-sea coral Lophelia pertusa.</title>
        <authorList>
            <person name="Herrera S."/>
            <person name="Cordes E."/>
        </authorList>
    </citation>
    <scope>NUCLEOTIDE SEQUENCE</scope>
    <source>
        <strain evidence="2">USNM1676648</strain>
        <tissue evidence="2">Polyp</tissue>
    </source>
</reference>
<dbReference type="PANTHER" id="PTHR31139:SF4">
    <property type="entry name" value="ECTOPIC P GRANULES PROTEIN 5 HOMOLOG"/>
    <property type="match status" value="1"/>
</dbReference>
<dbReference type="InterPro" id="IPR051436">
    <property type="entry name" value="Autophagy-related_EPG5"/>
</dbReference>
<keyword evidence="3" id="KW-1185">Reference proteome</keyword>
<keyword evidence="1" id="KW-0812">Transmembrane</keyword>
<keyword evidence="1" id="KW-0472">Membrane</keyword>
<protein>
    <submittedName>
        <fullName evidence="2">Uncharacterized protein</fullName>
    </submittedName>
</protein>